<feature type="compositionally biased region" description="Basic and acidic residues" evidence="8">
    <location>
        <begin position="215"/>
        <end position="232"/>
    </location>
</feature>
<keyword evidence="2" id="KW-0690">Ribosome biogenesis</keyword>
<comment type="subcellular location">
    <subcellularLocation>
        <location evidence="1">Nucleus</location>
        <location evidence="1">Nucleolus</location>
    </subcellularLocation>
</comment>
<name>A0A1Q3ABA8_ZYGRO</name>
<comment type="similarity">
    <text evidence="6">Belongs to the UTP23/FCF1 family. UTP23 subfamily.</text>
</comment>
<dbReference type="OrthoDB" id="25675at2759"/>
<organism evidence="10 11">
    <name type="scientific">Zygosaccharomyces rouxii</name>
    <dbReference type="NCBI Taxonomy" id="4956"/>
    <lineage>
        <taxon>Eukaryota</taxon>
        <taxon>Fungi</taxon>
        <taxon>Dikarya</taxon>
        <taxon>Ascomycota</taxon>
        <taxon>Saccharomycotina</taxon>
        <taxon>Saccharomycetes</taxon>
        <taxon>Saccharomycetales</taxon>
        <taxon>Saccharomycetaceae</taxon>
        <taxon>Zygosaccharomyces</taxon>
    </lineage>
</organism>
<dbReference type="FunFam" id="3.40.50.1010:FF:000006">
    <property type="entry name" value="rRNA-processing protein UTP23 homolog"/>
    <property type="match status" value="1"/>
</dbReference>
<feature type="compositionally biased region" description="Basic residues" evidence="8">
    <location>
        <begin position="233"/>
        <end position="244"/>
    </location>
</feature>
<evidence type="ECO:0000256" key="6">
    <source>
        <dbReference type="ARBA" id="ARBA00038503"/>
    </source>
</evidence>
<protein>
    <recommendedName>
        <fullName evidence="7">U three protein 23</fullName>
    </recommendedName>
</protein>
<evidence type="ECO:0000259" key="9">
    <source>
        <dbReference type="Pfam" id="PF24779"/>
    </source>
</evidence>
<feature type="compositionally biased region" description="Basic and acidic residues" evidence="8">
    <location>
        <begin position="261"/>
        <end position="271"/>
    </location>
</feature>
<comment type="function">
    <text evidence="5">Involved in rRNA-processing and ribosome biogenesis.</text>
</comment>
<dbReference type="EMBL" id="BDGX01000035">
    <property type="protein sequence ID" value="GAV53046.1"/>
    <property type="molecule type" value="Genomic_DNA"/>
</dbReference>
<feature type="region of interest" description="Disordered" evidence="8">
    <location>
        <begin position="169"/>
        <end position="278"/>
    </location>
</feature>
<dbReference type="Pfam" id="PF24779">
    <property type="entry name" value="UTP23_sensor"/>
    <property type="match status" value="1"/>
</dbReference>
<accession>A0A1Q3ABA8</accession>
<evidence type="ECO:0000256" key="2">
    <source>
        <dbReference type="ARBA" id="ARBA00022517"/>
    </source>
</evidence>
<dbReference type="PANTHER" id="PTHR12416">
    <property type="entry name" value="RRNA-PROCESSING PROTEIN UTP23 HOMOLOG"/>
    <property type="match status" value="1"/>
</dbReference>
<evidence type="ECO:0000256" key="4">
    <source>
        <dbReference type="ARBA" id="ARBA00023242"/>
    </source>
</evidence>
<keyword evidence="4" id="KW-0539">Nucleus</keyword>
<dbReference type="GO" id="GO:0006364">
    <property type="term" value="P:rRNA processing"/>
    <property type="evidence" value="ECO:0007669"/>
    <property type="project" value="UniProtKB-KW"/>
</dbReference>
<dbReference type="CDD" id="cd09865">
    <property type="entry name" value="PIN_ScUtp23p-like"/>
    <property type="match status" value="1"/>
</dbReference>
<dbReference type="Proteomes" id="UP000187013">
    <property type="component" value="Unassembled WGS sequence"/>
</dbReference>
<evidence type="ECO:0000256" key="5">
    <source>
        <dbReference type="ARBA" id="ARBA00037300"/>
    </source>
</evidence>
<dbReference type="Pfam" id="PF04900">
    <property type="entry name" value="Fcf1"/>
    <property type="match status" value="1"/>
</dbReference>
<evidence type="ECO:0000256" key="7">
    <source>
        <dbReference type="ARBA" id="ARBA00076388"/>
    </source>
</evidence>
<dbReference type="InterPro" id="IPR057776">
    <property type="entry name" value="UTP23_sensor"/>
</dbReference>
<evidence type="ECO:0000313" key="10">
    <source>
        <dbReference type="EMBL" id="GAV53046.1"/>
    </source>
</evidence>
<dbReference type="Gene3D" id="3.40.50.1010">
    <property type="entry name" value="5'-nuclease"/>
    <property type="match status" value="1"/>
</dbReference>
<evidence type="ECO:0000256" key="1">
    <source>
        <dbReference type="ARBA" id="ARBA00004604"/>
    </source>
</evidence>
<dbReference type="GO" id="GO:0032040">
    <property type="term" value="C:small-subunit processome"/>
    <property type="evidence" value="ECO:0007669"/>
    <property type="project" value="InterPro"/>
</dbReference>
<keyword evidence="3" id="KW-0698">rRNA processing</keyword>
<evidence type="ECO:0000313" key="11">
    <source>
        <dbReference type="Proteomes" id="UP000187013"/>
    </source>
</evidence>
<reference evidence="10 11" key="1">
    <citation type="submission" date="2016-08" db="EMBL/GenBank/DDBJ databases">
        <title>Draft genome sequence of allopolyploid Zygosaccharomyces rouxii.</title>
        <authorList>
            <person name="Watanabe J."/>
            <person name="Uehara K."/>
            <person name="Mogi Y."/>
            <person name="Tsukioka Y."/>
        </authorList>
    </citation>
    <scope>NUCLEOTIDE SEQUENCE [LARGE SCALE GENOMIC DNA]</scope>
    <source>
        <strain evidence="10 11">NBRC 110957</strain>
    </source>
</reference>
<dbReference type="AlphaFoldDB" id="A0A1Q3ABA8"/>
<evidence type="ECO:0000256" key="3">
    <source>
        <dbReference type="ARBA" id="ARBA00022552"/>
    </source>
</evidence>
<dbReference type="InterPro" id="IPR029060">
    <property type="entry name" value="PIN-like_dom_sf"/>
</dbReference>
<dbReference type="SUPFAM" id="SSF88723">
    <property type="entry name" value="PIN domain-like"/>
    <property type="match status" value="1"/>
</dbReference>
<evidence type="ECO:0000256" key="8">
    <source>
        <dbReference type="SAM" id="MobiDB-lite"/>
    </source>
</evidence>
<feature type="domain" description="UTP23 sensor motif region" evidence="9">
    <location>
        <begin position="196"/>
        <end position="214"/>
    </location>
</feature>
<comment type="caution">
    <text evidence="10">The sequence shown here is derived from an EMBL/GenBank/DDBJ whole genome shotgun (WGS) entry which is preliminary data.</text>
</comment>
<gene>
    <name evidence="10" type="ORF">ZYGR_0AI03280</name>
</gene>
<dbReference type="InterPro" id="IPR006984">
    <property type="entry name" value="Fcf1/UTP23"/>
</dbReference>
<sequence>MRQKRAKSYKKQMLVYNYAFKFREPYQVLIDDQLVLDCQKSHYDLVGGLKRTLQAEVKPMITQCCMQALYSTKNQAAIESGKSFERRRCNHPPKEAKPPNECIESVVNVNGSNKHRYVVASQDITMRRKLRKVPGVPLVHISRSVMVMEPLSEASSRVNEISEREKLLKGLNDPKMAGLKAAPSAEDESENQAPVKKRKGPKGPNPLSVRKKQKKPEQGKGHEQEQDHESDGKKKRRRRRKHKGSQGNIDGQEDTAGAVEAQDRPQEEHNNSGDQQDA</sequence>
<proteinExistence type="inferred from homology"/>